<feature type="domain" description="Phage tail fibre protein N-terminal" evidence="3">
    <location>
        <begin position="5"/>
        <end position="102"/>
    </location>
</feature>
<dbReference type="InterPro" id="IPR037053">
    <property type="entry name" value="Phage_tail_collar_dom_sf"/>
</dbReference>
<feature type="region of interest" description="Disordered" evidence="1">
    <location>
        <begin position="263"/>
        <end position="286"/>
    </location>
</feature>
<dbReference type="EMBL" id="JAJATZ010000002">
    <property type="protein sequence ID" value="MCB5198599.1"/>
    <property type="molecule type" value="Genomic_DNA"/>
</dbReference>
<organism evidence="4 5">
    <name type="scientific">Loktanella gaetbuli</name>
    <dbReference type="NCBI Taxonomy" id="2881335"/>
    <lineage>
        <taxon>Bacteria</taxon>
        <taxon>Pseudomonadati</taxon>
        <taxon>Pseudomonadota</taxon>
        <taxon>Alphaproteobacteria</taxon>
        <taxon>Rhodobacterales</taxon>
        <taxon>Roseobacteraceae</taxon>
        <taxon>Loktanella</taxon>
    </lineage>
</organism>
<dbReference type="InterPro" id="IPR022225">
    <property type="entry name" value="Phage_tail_fibre_N"/>
</dbReference>
<protein>
    <submittedName>
        <fullName evidence="4">Tail fiber protein</fullName>
    </submittedName>
</protein>
<reference evidence="4" key="1">
    <citation type="submission" date="2021-10" db="EMBL/GenBank/DDBJ databases">
        <title>Loktanella gaetbuli sp. nov., isolated from a tidal flat.</title>
        <authorList>
            <person name="Park S."/>
            <person name="Yoon J.-H."/>
        </authorList>
    </citation>
    <scope>NUCLEOTIDE SEQUENCE</scope>
    <source>
        <strain evidence="4">TSTF-M6</strain>
    </source>
</reference>
<sequence>MPATIIFTDLGLAKVNTAAGSAAAVVITEVALGDGGGALYDPTTNQTALLGEVIRRPFDRRAQTEASSWMINAVFPSADLPAMTLREVGFFDQDGDLIVVAAGLDYPTADLGAYDFVLDQTITLDRVTEGAIIVEGPDWPLVDHIAEDLAAHAVFTQALAQAAERIVALERAQVPVGTIVDSAGPVAPDGWMTADGRALARDEYPELWDAIGDAWGAGDGATTFNIPELRTEFRRGADLGRGELPALEIGTWQADEIREHSHPLDGAYNEDNGNNAQGPNEPADGRLVTSTLPFGGEETRPRAVSVHPIIRVR</sequence>
<evidence type="ECO:0000313" key="4">
    <source>
        <dbReference type="EMBL" id="MCB5198599.1"/>
    </source>
</evidence>
<evidence type="ECO:0000256" key="1">
    <source>
        <dbReference type="SAM" id="MobiDB-lite"/>
    </source>
</evidence>
<dbReference type="Pfam" id="PF12571">
    <property type="entry name" value="Phage_tail_fib"/>
    <property type="match status" value="1"/>
</dbReference>
<comment type="caution">
    <text evidence="4">The sequence shown here is derived from an EMBL/GenBank/DDBJ whole genome shotgun (WGS) entry which is preliminary data.</text>
</comment>
<name>A0ABS8BSN6_9RHOB</name>
<keyword evidence="5" id="KW-1185">Reference proteome</keyword>
<feature type="domain" description="Phage tail collar" evidence="2">
    <location>
        <begin position="177"/>
        <end position="233"/>
    </location>
</feature>
<dbReference type="Pfam" id="PF07484">
    <property type="entry name" value="Collar"/>
    <property type="match status" value="1"/>
</dbReference>
<dbReference type="Proteomes" id="UP001138961">
    <property type="component" value="Unassembled WGS sequence"/>
</dbReference>
<evidence type="ECO:0000259" key="2">
    <source>
        <dbReference type="Pfam" id="PF07484"/>
    </source>
</evidence>
<dbReference type="SUPFAM" id="SSF88874">
    <property type="entry name" value="Receptor-binding domain of short tail fibre protein gp12"/>
    <property type="match status" value="1"/>
</dbReference>
<evidence type="ECO:0000259" key="3">
    <source>
        <dbReference type="Pfam" id="PF12571"/>
    </source>
</evidence>
<proteinExistence type="predicted"/>
<dbReference type="Gene3D" id="3.90.1340.10">
    <property type="entry name" value="Phage tail collar domain"/>
    <property type="match status" value="1"/>
</dbReference>
<evidence type="ECO:0000313" key="5">
    <source>
        <dbReference type="Proteomes" id="UP001138961"/>
    </source>
</evidence>
<dbReference type="InterPro" id="IPR011083">
    <property type="entry name" value="Phage_tail_collar_dom"/>
</dbReference>
<dbReference type="RefSeq" id="WP_226747513.1">
    <property type="nucleotide sequence ID" value="NZ_JAJATZ010000002.1"/>
</dbReference>
<gene>
    <name evidence="4" type="ORF">LGQ03_05050</name>
</gene>
<accession>A0ABS8BSN6</accession>